<evidence type="ECO:0000256" key="5">
    <source>
        <dbReference type="ARBA" id="ARBA00022525"/>
    </source>
</evidence>
<dbReference type="PANTHER" id="PTHR11902:SF1">
    <property type="entry name" value="ENOLASE"/>
    <property type="match status" value="1"/>
</dbReference>
<dbReference type="SUPFAM" id="SSF51604">
    <property type="entry name" value="Enolase C-terminal domain-like"/>
    <property type="match status" value="1"/>
</dbReference>
<organism evidence="15 16">
    <name type="scientific">Candidatus Campbellbacteria bacterium RIFCSPLOWO2_02_FULL_35_11</name>
    <dbReference type="NCBI Taxonomy" id="1797581"/>
    <lineage>
        <taxon>Bacteria</taxon>
        <taxon>Candidatus Campbelliibacteriota</taxon>
    </lineage>
</organism>
<comment type="subcellular location">
    <subcellularLocation>
        <location evidence="9">Cytoplasm</location>
    </subcellularLocation>
    <subcellularLocation>
        <location evidence="9">Secreted</location>
    </subcellularLocation>
    <subcellularLocation>
        <location evidence="9">Cell surface</location>
    </subcellularLocation>
    <text evidence="9">Fractions of enolase are present in both the cytoplasm and on the cell surface.</text>
</comment>
<comment type="caution">
    <text evidence="15">The sequence shown here is derived from an EMBL/GenBank/DDBJ whole genome shotgun (WGS) entry which is preliminary data.</text>
</comment>
<comment type="catalytic activity">
    <reaction evidence="9">
        <text>(2R)-2-phosphoglycerate = phosphoenolpyruvate + H2O</text>
        <dbReference type="Rhea" id="RHEA:10164"/>
        <dbReference type="ChEBI" id="CHEBI:15377"/>
        <dbReference type="ChEBI" id="CHEBI:58289"/>
        <dbReference type="ChEBI" id="CHEBI:58702"/>
        <dbReference type="EC" id="4.2.1.11"/>
    </reaction>
</comment>
<evidence type="ECO:0000256" key="3">
    <source>
        <dbReference type="ARBA" id="ARBA00012058"/>
    </source>
</evidence>
<keyword evidence="6 9" id="KW-0460">Magnesium</keyword>
<feature type="binding site" evidence="9">
    <location>
        <position position="322"/>
    </location>
    <ligand>
        <name>(2R)-2-phosphoglycerate</name>
        <dbReference type="ChEBI" id="CHEBI:58289"/>
    </ligand>
</feature>
<feature type="binding site" evidence="9">
    <location>
        <position position="373"/>
    </location>
    <ligand>
        <name>(2R)-2-phosphoglycerate</name>
        <dbReference type="ChEBI" id="CHEBI:58289"/>
    </ligand>
</feature>
<feature type="binding site" evidence="9 12">
    <location>
        <position position="262"/>
    </location>
    <ligand>
        <name>Mg(2+)</name>
        <dbReference type="ChEBI" id="CHEBI:18420"/>
    </ligand>
</feature>
<dbReference type="SMART" id="SM01193">
    <property type="entry name" value="Enolase_N"/>
    <property type="match status" value="1"/>
</dbReference>
<evidence type="ECO:0000313" key="15">
    <source>
        <dbReference type="EMBL" id="OGD69965.1"/>
    </source>
</evidence>
<feature type="binding site" evidence="11">
    <location>
        <position position="155"/>
    </location>
    <ligand>
        <name>substrate</name>
    </ligand>
</feature>
<dbReference type="SUPFAM" id="SSF54826">
    <property type="entry name" value="Enolase N-terminal domain-like"/>
    <property type="match status" value="1"/>
</dbReference>
<proteinExistence type="inferred from homology"/>
<dbReference type="InterPro" id="IPR000941">
    <property type="entry name" value="Enolase"/>
</dbReference>
<dbReference type="Pfam" id="PF03952">
    <property type="entry name" value="Enolase_N"/>
    <property type="match status" value="1"/>
</dbReference>
<feature type="binding site" evidence="11">
    <location>
        <position position="146"/>
    </location>
    <ligand>
        <name>substrate</name>
    </ligand>
</feature>
<sequence length="396" mass="44007">MSKITSIKAKEILDSRGKPTIEVEVFSDDISAVASVPSGKSAGSREAKVIDVKQAIKNIEEIIAPAIVGMEINPFEIDKIILDLDKTEDKSVLGGNTTLGVSLAVTRLGAKLENKPLWKYINEISKLDVSPSLPKLFMNVINGGVHADFRIPFQESMIVAEVKSYDKAVDFLNRLGELVKEKYGEVKIGDEGGFSPETKNLEEPFEMIFSLMDSDMKIAIDVAGSEFYKDGVYKIFGKEYSSEQLEQIYKNLTEKFPIFSIEDPFQESDFSAFSNIMKNSKDWILKSNDDELLIVGDDLTTTNAKQILDSARNRRANAVIIKPNQIGTLTEVYNAIKIARGAGWKIICSHRSGETMDDFISDLAVGVGAYGIKAGSPRQKERLVKYERLQQILKEL</sequence>
<feature type="binding site" evidence="11">
    <location>
        <position position="262"/>
    </location>
    <ligand>
        <name>substrate</name>
    </ligand>
</feature>
<comment type="cofactor">
    <cofactor evidence="9">
        <name>Mg(2+)</name>
        <dbReference type="ChEBI" id="CHEBI:18420"/>
    </cofactor>
    <text evidence="9">Binds a second Mg(2+) ion via substrate during catalysis.</text>
</comment>
<keyword evidence="7 9" id="KW-0324">Glycolysis</keyword>
<evidence type="ECO:0000256" key="12">
    <source>
        <dbReference type="PIRSR" id="PIRSR001400-3"/>
    </source>
</evidence>
<dbReference type="GO" id="GO:0000287">
    <property type="term" value="F:magnesium ion binding"/>
    <property type="evidence" value="ECO:0007669"/>
    <property type="project" value="UniProtKB-UniRule"/>
</dbReference>
<dbReference type="Pfam" id="PF00113">
    <property type="entry name" value="Enolase_C"/>
    <property type="match status" value="1"/>
</dbReference>
<keyword evidence="9" id="KW-0963">Cytoplasm</keyword>
<dbReference type="PIRSF" id="PIRSF001400">
    <property type="entry name" value="Enolase"/>
    <property type="match status" value="1"/>
</dbReference>
<dbReference type="Gene3D" id="3.30.390.10">
    <property type="entry name" value="Enolase-like, N-terminal domain"/>
    <property type="match status" value="1"/>
</dbReference>
<accession>A0A1F5ERG7</accession>
<feature type="active site" description="Proton acceptor" evidence="9 10">
    <location>
        <position position="322"/>
    </location>
</feature>
<evidence type="ECO:0000256" key="4">
    <source>
        <dbReference type="ARBA" id="ARBA00017068"/>
    </source>
</evidence>
<dbReference type="SFLD" id="SFLDS00001">
    <property type="entry name" value="Enolase"/>
    <property type="match status" value="1"/>
</dbReference>
<feature type="binding site" evidence="11">
    <location>
        <begin position="349"/>
        <end position="352"/>
    </location>
    <ligand>
        <name>substrate</name>
    </ligand>
</feature>
<dbReference type="SMART" id="SM01192">
    <property type="entry name" value="Enolase_C"/>
    <property type="match status" value="1"/>
</dbReference>
<dbReference type="GO" id="GO:0000015">
    <property type="term" value="C:phosphopyruvate hydratase complex"/>
    <property type="evidence" value="ECO:0007669"/>
    <property type="project" value="InterPro"/>
</dbReference>
<dbReference type="PANTHER" id="PTHR11902">
    <property type="entry name" value="ENOLASE"/>
    <property type="match status" value="1"/>
</dbReference>
<keyword evidence="5 9" id="KW-0964">Secreted</keyword>
<keyword evidence="9 12" id="KW-0479">Metal-binding</keyword>
<feature type="binding site" evidence="9">
    <location>
        <position position="154"/>
    </location>
    <ligand>
        <name>(2R)-2-phosphoglycerate</name>
        <dbReference type="ChEBI" id="CHEBI:58289"/>
    </ligand>
</feature>
<feature type="domain" description="Enolase N-terminal" evidence="14">
    <location>
        <begin position="4"/>
        <end position="121"/>
    </location>
</feature>
<evidence type="ECO:0000256" key="9">
    <source>
        <dbReference type="HAMAP-Rule" id="MF_00318"/>
    </source>
</evidence>
<dbReference type="PRINTS" id="PR00148">
    <property type="entry name" value="ENOLASE"/>
</dbReference>
<dbReference type="Proteomes" id="UP000186545">
    <property type="component" value="Unassembled WGS sequence"/>
</dbReference>
<dbReference type="InterPro" id="IPR029017">
    <property type="entry name" value="Enolase-like_N"/>
</dbReference>
<dbReference type="EMBL" id="MFAD01000028">
    <property type="protein sequence ID" value="OGD69965.1"/>
    <property type="molecule type" value="Genomic_DNA"/>
</dbReference>
<dbReference type="GO" id="GO:0005576">
    <property type="term" value="C:extracellular region"/>
    <property type="evidence" value="ECO:0007669"/>
    <property type="project" value="UniProtKB-SubCell"/>
</dbReference>
<feature type="active site" description="Proton donor" evidence="9 10">
    <location>
        <position position="191"/>
    </location>
</feature>
<dbReference type="GO" id="GO:0009986">
    <property type="term" value="C:cell surface"/>
    <property type="evidence" value="ECO:0007669"/>
    <property type="project" value="UniProtKB-SubCell"/>
</dbReference>
<dbReference type="AlphaFoldDB" id="A0A1F5ERG7"/>
<protein>
    <recommendedName>
        <fullName evidence="4 9">Enolase</fullName>
        <ecNumber evidence="3 9">4.2.1.11</ecNumber>
    </recommendedName>
    <alternativeName>
        <fullName evidence="9">2-phospho-D-glycerate hydro-lyase</fullName>
    </alternativeName>
    <alternativeName>
        <fullName evidence="9">2-phosphoglycerate dehydratase</fullName>
    </alternativeName>
</protein>
<feature type="domain" description="Enolase C-terminal TIM barrel" evidence="13">
    <location>
        <begin position="130"/>
        <end position="396"/>
    </location>
</feature>
<keyword evidence="8 9" id="KW-0456">Lyase</keyword>
<dbReference type="InterPro" id="IPR020810">
    <property type="entry name" value="Enolase_C"/>
</dbReference>
<reference evidence="15 16" key="1">
    <citation type="journal article" date="2016" name="Nat. Commun.">
        <title>Thousands of microbial genomes shed light on interconnected biogeochemical processes in an aquifer system.</title>
        <authorList>
            <person name="Anantharaman K."/>
            <person name="Brown C.T."/>
            <person name="Hug L.A."/>
            <person name="Sharon I."/>
            <person name="Castelle C.J."/>
            <person name="Probst A.J."/>
            <person name="Thomas B.C."/>
            <person name="Singh A."/>
            <person name="Wilkins M.J."/>
            <person name="Karaoz U."/>
            <person name="Brodie E.L."/>
            <person name="Williams K.H."/>
            <person name="Hubbard S.S."/>
            <person name="Banfield J.F."/>
        </authorList>
    </citation>
    <scope>NUCLEOTIDE SEQUENCE [LARGE SCALE GENOMIC DNA]</scope>
</reference>
<evidence type="ECO:0000313" key="16">
    <source>
        <dbReference type="Proteomes" id="UP000186545"/>
    </source>
</evidence>
<evidence type="ECO:0000256" key="2">
    <source>
        <dbReference type="ARBA" id="ARBA00009604"/>
    </source>
</evidence>
<dbReference type="InterPro" id="IPR036849">
    <property type="entry name" value="Enolase-like_C_sf"/>
</dbReference>
<dbReference type="HAMAP" id="MF_00318">
    <property type="entry name" value="Enolase"/>
    <property type="match status" value="1"/>
</dbReference>
<comment type="cofactor">
    <cofactor evidence="12">
        <name>Mg(2+)</name>
        <dbReference type="ChEBI" id="CHEBI:18420"/>
    </cofactor>
    <text evidence="12">Mg(2+) is required for catalysis and for stabilizing the dimer.</text>
</comment>
<comment type="similarity">
    <text evidence="2 9">Belongs to the enolase family.</text>
</comment>
<dbReference type="GO" id="GO:0004634">
    <property type="term" value="F:phosphopyruvate hydratase activity"/>
    <property type="evidence" value="ECO:0007669"/>
    <property type="project" value="UniProtKB-UniRule"/>
</dbReference>
<evidence type="ECO:0000256" key="8">
    <source>
        <dbReference type="ARBA" id="ARBA00023239"/>
    </source>
</evidence>
<evidence type="ECO:0000256" key="1">
    <source>
        <dbReference type="ARBA" id="ARBA00005031"/>
    </source>
</evidence>
<feature type="binding site" evidence="9">
    <location>
        <position position="351"/>
    </location>
    <ligand>
        <name>(2R)-2-phosphoglycerate</name>
        <dbReference type="ChEBI" id="CHEBI:58289"/>
    </ligand>
</feature>
<evidence type="ECO:0000259" key="14">
    <source>
        <dbReference type="SMART" id="SM01193"/>
    </source>
</evidence>
<dbReference type="UniPathway" id="UPA00109">
    <property type="reaction ID" value="UER00187"/>
</dbReference>
<evidence type="ECO:0000256" key="6">
    <source>
        <dbReference type="ARBA" id="ARBA00022842"/>
    </source>
</evidence>
<feature type="binding site" evidence="9 12">
    <location>
        <position position="297"/>
    </location>
    <ligand>
        <name>Mg(2+)</name>
        <dbReference type="ChEBI" id="CHEBI:18420"/>
    </ligand>
</feature>
<evidence type="ECO:0000256" key="11">
    <source>
        <dbReference type="PIRSR" id="PIRSR001400-2"/>
    </source>
</evidence>
<evidence type="ECO:0000256" key="10">
    <source>
        <dbReference type="PIRSR" id="PIRSR001400-1"/>
    </source>
</evidence>
<evidence type="ECO:0000256" key="7">
    <source>
        <dbReference type="ARBA" id="ARBA00023152"/>
    </source>
</evidence>
<dbReference type="InterPro" id="IPR020811">
    <property type="entry name" value="Enolase_N"/>
</dbReference>
<name>A0A1F5ERG7_9BACT</name>
<comment type="function">
    <text evidence="9">Catalyzes the reversible conversion of 2-phosphoglycerate (2-PG) into phosphoenolpyruvate (PEP). It is essential for the degradation of carbohydrates via glycolysis.</text>
</comment>
<feature type="binding site" evidence="9">
    <location>
        <position position="221"/>
    </location>
    <ligand>
        <name>Mg(2+)</name>
        <dbReference type="ChEBI" id="CHEBI:18420"/>
    </ligand>
</feature>
<feature type="binding site" evidence="11">
    <location>
        <position position="373"/>
    </location>
    <ligand>
        <name>substrate</name>
    </ligand>
</feature>
<dbReference type="GO" id="GO:0006096">
    <property type="term" value="P:glycolytic process"/>
    <property type="evidence" value="ECO:0007669"/>
    <property type="project" value="UniProtKB-UniRule"/>
</dbReference>
<dbReference type="Gene3D" id="3.20.20.120">
    <property type="entry name" value="Enolase-like C-terminal domain"/>
    <property type="match status" value="1"/>
</dbReference>
<feature type="binding site" evidence="9">
    <location>
        <position position="352"/>
    </location>
    <ligand>
        <name>(2R)-2-phosphoglycerate</name>
        <dbReference type="ChEBI" id="CHEBI:58289"/>
    </ligand>
</feature>
<dbReference type="EC" id="4.2.1.11" evidence="3 9"/>
<feature type="binding site" evidence="11">
    <location>
        <position position="297"/>
    </location>
    <ligand>
        <name>substrate</name>
    </ligand>
</feature>
<comment type="pathway">
    <text evidence="1 9">Carbohydrate degradation; glycolysis; pyruvate from D-glyceraldehyde 3-phosphate: step 4/5.</text>
</comment>
<gene>
    <name evidence="9" type="primary">eno</name>
    <name evidence="15" type="ORF">A3I18_02605</name>
</gene>
<evidence type="ECO:0000259" key="13">
    <source>
        <dbReference type="SMART" id="SM01192"/>
    </source>
</evidence>